<evidence type="ECO:0000256" key="6">
    <source>
        <dbReference type="SAM" id="MobiDB-lite"/>
    </source>
</evidence>
<dbReference type="PANTHER" id="PTHR23506:SF26">
    <property type="entry name" value="MFS-TYPE TRANSPORTER SLC18B1"/>
    <property type="match status" value="1"/>
</dbReference>
<dbReference type="Proteomes" id="UP000007264">
    <property type="component" value="Unassembled WGS sequence"/>
</dbReference>
<evidence type="ECO:0000259" key="8">
    <source>
        <dbReference type="PROSITE" id="PS50850"/>
    </source>
</evidence>
<comment type="caution">
    <text evidence="9">The sequence shown here is derived from an EMBL/GenBank/DDBJ whole genome shotgun (WGS) entry which is preliminary data.</text>
</comment>
<feature type="transmembrane region" description="Helical" evidence="7">
    <location>
        <begin position="303"/>
        <end position="325"/>
    </location>
</feature>
<dbReference type="STRING" id="574566.I0YYC9"/>
<dbReference type="InterPro" id="IPR050930">
    <property type="entry name" value="MFS_Vesicular_Transporter"/>
</dbReference>
<evidence type="ECO:0000256" key="2">
    <source>
        <dbReference type="ARBA" id="ARBA00022448"/>
    </source>
</evidence>
<dbReference type="GeneID" id="17041390"/>
<dbReference type="InterPro" id="IPR011701">
    <property type="entry name" value="MFS"/>
</dbReference>
<evidence type="ECO:0000256" key="7">
    <source>
        <dbReference type="SAM" id="Phobius"/>
    </source>
</evidence>
<dbReference type="PROSITE" id="PS50850">
    <property type="entry name" value="MFS"/>
    <property type="match status" value="1"/>
</dbReference>
<evidence type="ECO:0000313" key="10">
    <source>
        <dbReference type="Proteomes" id="UP000007264"/>
    </source>
</evidence>
<feature type="transmembrane region" description="Helical" evidence="7">
    <location>
        <begin position="57"/>
        <end position="78"/>
    </location>
</feature>
<keyword evidence="4 7" id="KW-1133">Transmembrane helix</keyword>
<feature type="transmembrane region" description="Helical" evidence="7">
    <location>
        <begin position="406"/>
        <end position="426"/>
    </location>
</feature>
<accession>I0YYC9</accession>
<evidence type="ECO:0000256" key="3">
    <source>
        <dbReference type="ARBA" id="ARBA00022692"/>
    </source>
</evidence>
<feature type="transmembrane region" description="Helical" evidence="7">
    <location>
        <begin position="90"/>
        <end position="110"/>
    </location>
</feature>
<dbReference type="PANTHER" id="PTHR23506">
    <property type="entry name" value="GH10249P"/>
    <property type="match status" value="1"/>
</dbReference>
<feature type="region of interest" description="Disordered" evidence="6">
    <location>
        <begin position="435"/>
        <end position="468"/>
    </location>
</feature>
<dbReference type="EMBL" id="AGSI01000007">
    <property type="protein sequence ID" value="EIE23398.1"/>
    <property type="molecule type" value="Genomic_DNA"/>
</dbReference>
<feature type="transmembrane region" description="Helical" evidence="7">
    <location>
        <begin position="331"/>
        <end position="356"/>
    </location>
</feature>
<dbReference type="GO" id="GO:0022857">
    <property type="term" value="F:transmembrane transporter activity"/>
    <property type="evidence" value="ECO:0007669"/>
    <property type="project" value="InterPro"/>
</dbReference>
<proteinExistence type="predicted"/>
<keyword evidence="5 7" id="KW-0472">Membrane</keyword>
<evidence type="ECO:0000256" key="5">
    <source>
        <dbReference type="ARBA" id="ARBA00023136"/>
    </source>
</evidence>
<dbReference type="Pfam" id="PF07690">
    <property type="entry name" value="MFS_1"/>
    <property type="match status" value="1"/>
</dbReference>
<keyword evidence="2" id="KW-0813">Transport</keyword>
<evidence type="ECO:0000256" key="1">
    <source>
        <dbReference type="ARBA" id="ARBA00004141"/>
    </source>
</evidence>
<feature type="region of interest" description="Disordered" evidence="6">
    <location>
        <begin position="497"/>
        <end position="550"/>
    </location>
</feature>
<dbReference type="eggNOG" id="KOG3764">
    <property type="taxonomic scope" value="Eukaryota"/>
</dbReference>
<dbReference type="RefSeq" id="XP_005647942.1">
    <property type="nucleotide sequence ID" value="XM_005647885.1"/>
</dbReference>
<dbReference type="SUPFAM" id="SSF103473">
    <property type="entry name" value="MFS general substrate transporter"/>
    <property type="match status" value="1"/>
</dbReference>
<dbReference type="Gene3D" id="1.20.1250.20">
    <property type="entry name" value="MFS general substrate transporter like domains"/>
    <property type="match status" value="2"/>
</dbReference>
<feature type="transmembrane region" description="Helical" evidence="7">
    <location>
        <begin position="22"/>
        <end position="45"/>
    </location>
</feature>
<feature type="compositionally biased region" description="Polar residues" evidence="6">
    <location>
        <begin position="523"/>
        <end position="533"/>
    </location>
</feature>
<feature type="compositionally biased region" description="Gly residues" evidence="6">
    <location>
        <begin position="503"/>
        <end position="514"/>
    </location>
</feature>
<keyword evidence="10" id="KW-1185">Reference proteome</keyword>
<comment type="subcellular location">
    <subcellularLocation>
        <location evidence="1">Membrane</location>
        <topology evidence="1">Multi-pass membrane protein</topology>
    </subcellularLocation>
</comment>
<gene>
    <name evidence="9" type="ORF">COCSUDRAFT_65893</name>
</gene>
<feature type="transmembrane region" description="Helical" evidence="7">
    <location>
        <begin position="183"/>
        <end position="207"/>
    </location>
</feature>
<feature type="transmembrane region" description="Helical" evidence="7">
    <location>
        <begin position="270"/>
        <end position="291"/>
    </location>
</feature>
<sequence>MAHAHGHSGIPAMDIDDKTRRWSFGCLCGALLLVNATFTLLSPIFPQEAERRHVSPSMVGLVFSIYSFASVAASPLLGRLVQLGYIKRRSLLLVGLLVVCISTALFGFVSEIDHEQFFTAACLILRAVMGLGCAAVDTASMALSASLYGGTPFLGTAMGIQESVLSIGWVVGPVVGGYSAQLAGFGAPFFITAALAFACYPALFFLMPRGKETDVGDEPQEDIAVGRLLKAPSFSLLLISAMLGAAIITLLDPTLGPHLEDILGYGPGTIGIAFAVIAGVYAAFTPFAGLLGDYIGRLQVMSIGLLISALSYLLIGPIPLLQPLLGPQMYWLVWIALGGVGIGAGMTFVPSLPALLHASHTLGFDQEGVDDLVSGILMGSYHSGGGGGPLIGGAAKHLLGFPWSGAAFAVILAIQGVVIAVLASLMPPEPKYVDAPDKLPPISEEGTPPADMEAAMPVPPPAPGLGGSGAPTLDRISSSAAAAAAAPARPIALRRSSSFGLRPGSGAGSFGGRSLGRTGSMLGLNSRSSSYADLSNRGVREPLLTRSDEE</sequence>
<dbReference type="KEGG" id="csl:COCSUDRAFT_65893"/>
<feature type="transmembrane region" description="Helical" evidence="7">
    <location>
        <begin position="116"/>
        <end position="136"/>
    </location>
</feature>
<feature type="transmembrane region" description="Helical" evidence="7">
    <location>
        <begin position="148"/>
        <end position="171"/>
    </location>
</feature>
<dbReference type="InterPro" id="IPR036259">
    <property type="entry name" value="MFS_trans_sf"/>
</dbReference>
<organism evidence="9 10">
    <name type="scientific">Coccomyxa subellipsoidea (strain C-169)</name>
    <name type="common">Green microalga</name>
    <dbReference type="NCBI Taxonomy" id="574566"/>
    <lineage>
        <taxon>Eukaryota</taxon>
        <taxon>Viridiplantae</taxon>
        <taxon>Chlorophyta</taxon>
        <taxon>core chlorophytes</taxon>
        <taxon>Trebouxiophyceae</taxon>
        <taxon>Trebouxiophyceae incertae sedis</taxon>
        <taxon>Coccomyxaceae</taxon>
        <taxon>Coccomyxa</taxon>
        <taxon>Coccomyxa subellipsoidea</taxon>
    </lineage>
</organism>
<feature type="domain" description="Major facilitator superfamily (MFS) profile" evidence="8">
    <location>
        <begin position="23"/>
        <end position="431"/>
    </location>
</feature>
<feature type="transmembrane region" description="Helical" evidence="7">
    <location>
        <begin position="228"/>
        <end position="250"/>
    </location>
</feature>
<name>I0YYC9_COCSC</name>
<evidence type="ECO:0000256" key="4">
    <source>
        <dbReference type="ARBA" id="ARBA00022989"/>
    </source>
</evidence>
<dbReference type="GO" id="GO:0016020">
    <property type="term" value="C:membrane"/>
    <property type="evidence" value="ECO:0007669"/>
    <property type="project" value="UniProtKB-SubCell"/>
</dbReference>
<reference evidence="9 10" key="1">
    <citation type="journal article" date="2012" name="Genome Biol.">
        <title>The genome of the polar eukaryotic microalga coccomyxa subellipsoidea reveals traits of cold adaptation.</title>
        <authorList>
            <person name="Blanc G."/>
            <person name="Agarkova I."/>
            <person name="Grimwood J."/>
            <person name="Kuo A."/>
            <person name="Brueggeman A."/>
            <person name="Dunigan D."/>
            <person name="Gurnon J."/>
            <person name="Ladunga I."/>
            <person name="Lindquist E."/>
            <person name="Lucas S."/>
            <person name="Pangilinan J."/>
            <person name="Proschold T."/>
            <person name="Salamov A."/>
            <person name="Schmutz J."/>
            <person name="Weeks D."/>
            <person name="Yamada T."/>
            <person name="Claverie J.M."/>
            <person name="Grigoriev I."/>
            <person name="Van Etten J."/>
            <person name="Lomsadze A."/>
            <person name="Borodovsky M."/>
        </authorList>
    </citation>
    <scope>NUCLEOTIDE SEQUENCE [LARGE SCALE GENOMIC DNA]</scope>
    <source>
        <strain evidence="9 10">C-169</strain>
    </source>
</reference>
<evidence type="ECO:0000313" key="9">
    <source>
        <dbReference type="EMBL" id="EIE23398.1"/>
    </source>
</evidence>
<dbReference type="InterPro" id="IPR020846">
    <property type="entry name" value="MFS_dom"/>
</dbReference>
<keyword evidence="3 7" id="KW-0812">Transmembrane</keyword>
<dbReference type="AlphaFoldDB" id="I0YYC9"/>
<protein>
    <submittedName>
        <fullName evidence="9">MFS general substrate transporter</fullName>
    </submittedName>
</protein>
<dbReference type="OrthoDB" id="497880at2759"/>